<dbReference type="Proteomes" id="UP000834458">
    <property type="component" value="Unassembled WGS sequence"/>
</dbReference>
<dbReference type="AlphaFoldDB" id="A0AA35D680"/>
<dbReference type="RefSeq" id="WP_234686385.1">
    <property type="nucleotide sequence ID" value="NZ_CAHPSC010000011.1"/>
</dbReference>
<evidence type="ECO:0000313" key="3">
    <source>
        <dbReference type="Proteomes" id="UP000834458"/>
    </source>
</evidence>
<dbReference type="EMBL" id="CAHPSC010000011">
    <property type="protein sequence ID" value="CAB5675321.1"/>
    <property type="molecule type" value="Genomic_DNA"/>
</dbReference>
<reference evidence="2" key="1">
    <citation type="submission" date="2020-05" db="EMBL/GenBank/DDBJ databases">
        <authorList>
            <person name="Delgado-Blas J."/>
        </authorList>
    </citation>
    <scope>NUCLEOTIDE SEQUENCE</scope>
    <source>
        <strain evidence="2">BB1454</strain>
    </source>
</reference>
<gene>
    <name evidence="2" type="ORF">GHA_01091</name>
</gene>
<organism evidence="2 3">
    <name type="scientific">Comamonas aquatica</name>
    <dbReference type="NCBI Taxonomy" id="225991"/>
    <lineage>
        <taxon>Bacteria</taxon>
        <taxon>Pseudomonadati</taxon>
        <taxon>Pseudomonadota</taxon>
        <taxon>Betaproteobacteria</taxon>
        <taxon>Burkholderiales</taxon>
        <taxon>Comamonadaceae</taxon>
        <taxon>Comamonas</taxon>
    </lineage>
</organism>
<comment type="caution">
    <text evidence="2">The sequence shown here is derived from an EMBL/GenBank/DDBJ whole genome shotgun (WGS) entry which is preliminary data.</text>
</comment>
<name>A0AA35D680_9BURK</name>
<protein>
    <submittedName>
        <fullName evidence="2">Uncharacterized protein</fullName>
    </submittedName>
</protein>
<evidence type="ECO:0000256" key="1">
    <source>
        <dbReference type="SAM" id="MobiDB-lite"/>
    </source>
</evidence>
<proteinExistence type="predicted"/>
<feature type="region of interest" description="Disordered" evidence="1">
    <location>
        <begin position="94"/>
        <end position="125"/>
    </location>
</feature>
<sequence length="429" mass="44208">MATSAPMRRSLIDQIPTEEDRQAPAARPQSGIHSSELGRQAFNTAMALPGVGGIGKVAQTGGLVSRALNSTAGVANKVATGTVALAALPAGAEAPEPAPAAQPASAAGAGRGTVNPPTAGATSPLVEASRQVAPGIYRAGNSYAGTGDAAVSLDREPKGPPSAQNMAAADQLAANQQMESISRVATSGNVPQSPPQGLIGRVTATHSGNDWTAREMLRRQKTNADSLIHQSHWAPKGSARAAQASYQNAAAEDMAAMTRGQTSADVEVMRQNAGLMGEQMRQTGADRRDARRGLIDAARLGMDQETQGFATRAAAQQEQLRSTLLDPNASTEQRALAQRSLAALAGKTAADRLQTVNLPDTTTDMGAVVRGGQALVRIMEDGTAQQVPVGAQAAQPLTNHVQALRKDPKLAAQFDAQYGPGASARYLGK</sequence>
<accession>A0AA35D680</accession>
<feature type="compositionally biased region" description="Low complexity" evidence="1">
    <location>
        <begin position="94"/>
        <end position="108"/>
    </location>
</feature>
<feature type="region of interest" description="Disordered" evidence="1">
    <location>
        <begin position="1"/>
        <end position="38"/>
    </location>
</feature>
<evidence type="ECO:0000313" key="2">
    <source>
        <dbReference type="EMBL" id="CAB5675321.1"/>
    </source>
</evidence>